<dbReference type="Proteomes" id="UP000188637">
    <property type="component" value="Unassembled WGS sequence"/>
</dbReference>
<evidence type="ECO:0000313" key="2">
    <source>
        <dbReference type="Proteomes" id="UP000188637"/>
    </source>
</evidence>
<proteinExistence type="predicted"/>
<dbReference type="EMBL" id="LJHD01000218">
    <property type="protein sequence ID" value="ONI41448.1"/>
    <property type="molecule type" value="Genomic_DNA"/>
</dbReference>
<protein>
    <submittedName>
        <fullName evidence="1">Uncharacterized protein</fullName>
    </submittedName>
</protein>
<comment type="caution">
    <text evidence="1">The sequence shown here is derived from an EMBL/GenBank/DDBJ whole genome shotgun (WGS) entry which is preliminary data.</text>
</comment>
<organism evidence="1 2">
    <name type="scientific">Candidatus Epulonipiscium fishelsonii</name>
    <dbReference type="NCBI Taxonomy" id="77094"/>
    <lineage>
        <taxon>Bacteria</taxon>
        <taxon>Bacillati</taxon>
        <taxon>Bacillota</taxon>
        <taxon>Clostridia</taxon>
        <taxon>Lachnospirales</taxon>
        <taxon>Lachnospiraceae</taxon>
        <taxon>Candidatus Epulonipiscium</taxon>
    </lineage>
</organism>
<reference evidence="1" key="1">
    <citation type="submission" date="2016-08" db="EMBL/GenBank/DDBJ databases">
        <authorList>
            <person name="Ngugi D.K."/>
            <person name="Miyake S."/>
            <person name="Stingl U."/>
        </authorList>
    </citation>
    <scope>NUCLEOTIDE SEQUENCE</scope>
    <source>
        <strain evidence="1">SCG-D08WGA-EpuloA1</strain>
    </source>
</reference>
<name>A0ACC8XEA7_9FIRM</name>
<evidence type="ECO:0000313" key="1">
    <source>
        <dbReference type="EMBL" id="ONI41448.1"/>
    </source>
</evidence>
<accession>A0ACC8XEA7</accession>
<gene>
    <name evidence="1" type="ORF">AN640_07965</name>
</gene>
<sequence>MTKLSRGFDFTRNIIFKLLCMYNEDGHNNELIVKDLVTAFFKLSGIEISLDDKIIKISEYPFNKVKTIFSENFTVKKEYTHTIYPDMRIDIEPKTTMEMQQDKLEKESKQSLIIRIARSFATILENTSYDSENYIDTAACNTLWLVKQASICNYPRPVIVRNYTFTSSLEYGKMKRIEELGSEVVICLKSKKLEIYETYNDRTEKWLNLFLKNELDETDPVFQEVLKFYNNCKEKLEIKDMLVQENKYSRMLSSEIRDNELRWLKKGLEKARLKGIEAVIEQDIESDIEPNIEPDIEQDKLESIKQIAINLLKILDNNEIVNATGLTLDEVIALRNKYN</sequence>
<keyword evidence="2" id="KW-1185">Reference proteome</keyword>